<accession>A0A5M9WYG7</accession>
<evidence type="ECO:0000313" key="1">
    <source>
        <dbReference type="EMBL" id="KAA8786720.1"/>
    </source>
</evidence>
<dbReference type="EMBL" id="RIAS01000016">
    <property type="protein sequence ID" value="KAA8786720.1"/>
    <property type="molecule type" value="Genomic_DNA"/>
</dbReference>
<sequence length="60" mass="7018">MKGTLLYTADAILEQWHVKVYQHNELLDQGGVIAYQTKDIVKMKAGHYFMKSKCEFLVRE</sequence>
<gene>
    <name evidence="1" type="ORF">EC604_23100</name>
</gene>
<evidence type="ECO:0000313" key="2">
    <source>
        <dbReference type="Proteomes" id="UP000323664"/>
    </source>
</evidence>
<dbReference type="Proteomes" id="UP000323664">
    <property type="component" value="Unassembled WGS sequence"/>
</dbReference>
<organism evidence="1 2">
    <name type="scientific">Paenibacillus amylolyticus</name>
    <dbReference type="NCBI Taxonomy" id="1451"/>
    <lineage>
        <taxon>Bacteria</taxon>
        <taxon>Bacillati</taxon>
        <taxon>Bacillota</taxon>
        <taxon>Bacilli</taxon>
        <taxon>Bacillales</taxon>
        <taxon>Paenibacillaceae</taxon>
        <taxon>Paenibacillus</taxon>
    </lineage>
</organism>
<dbReference type="AlphaFoldDB" id="A0A5M9WYG7"/>
<name>A0A5M9WYG7_PAEAM</name>
<reference evidence="1 2" key="1">
    <citation type="journal article" date="2019" name="J. Ind. Microbiol. Biotechnol.">
        <title>Paenibacillus amylolyticus 27C64 has a diverse set of carbohydrate-active enzymes and complete pectin deconstruction system.</title>
        <authorList>
            <person name="Keggi C."/>
            <person name="Doran-Peterson J."/>
        </authorList>
    </citation>
    <scope>NUCLEOTIDE SEQUENCE [LARGE SCALE GENOMIC DNA]</scope>
    <source>
        <strain evidence="1 2">27C64</strain>
    </source>
</reference>
<proteinExistence type="predicted"/>
<protein>
    <submittedName>
        <fullName evidence="1">Uncharacterized protein</fullName>
    </submittedName>
</protein>
<comment type="caution">
    <text evidence="1">The sequence shown here is derived from an EMBL/GenBank/DDBJ whole genome shotgun (WGS) entry which is preliminary data.</text>
</comment>